<evidence type="ECO:0000256" key="3">
    <source>
        <dbReference type="ARBA" id="ARBA00022525"/>
    </source>
</evidence>
<keyword evidence="3" id="KW-0964">Secreted</keyword>
<dbReference type="EMBL" id="JAVXUP010000732">
    <property type="protein sequence ID" value="KAK3022008.1"/>
    <property type="molecule type" value="Genomic_DNA"/>
</dbReference>
<evidence type="ECO:0000313" key="9">
    <source>
        <dbReference type="EMBL" id="KAK3022008.1"/>
    </source>
</evidence>
<sequence length="100" mass="11262">MAMVRGMMVLCLSVLLMSSLMIEVTGSKYLQYPETMFNPTKECASDPSKCPPIPANKYTRGCSPITRCRTGRKLLKIKESLEETHKPNLKVYKPLPIARV</sequence>
<protein>
    <recommendedName>
        <fullName evidence="11">Rapid ALkalinization Factor</fullName>
    </recommendedName>
</protein>
<comment type="function">
    <text evidence="7">Cell signaling peptide that may regulate plant stress, growth, and development. Mediates a rapid alkalinization of extracellular space by mediating a transient increase in the cytoplasmic Ca(2+) concentration leading to a calcium-dependent signaling events through a cell surface receptor and a concomitant activation of some intracellular mitogen-activated protein kinases.</text>
</comment>
<evidence type="ECO:0000256" key="6">
    <source>
        <dbReference type="ARBA" id="ARBA00023157"/>
    </source>
</evidence>
<comment type="caution">
    <text evidence="9">The sequence shown here is derived from an EMBL/GenBank/DDBJ whole genome shotgun (WGS) entry which is preliminary data.</text>
</comment>
<proteinExistence type="inferred from homology"/>
<dbReference type="AlphaFoldDB" id="A0AA88W8W6"/>
<keyword evidence="5 8" id="KW-0732">Signal</keyword>
<dbReference type="Pfam" id="PF05498">
    <property type="entry name" value="RALF"/>
    <property type="match status" value="1"/>
</dbReference>
<reference evidence="9" key="1">
    <citation type="submission" date="2022-12" db="EMBL/GenBank/DDBJ databases">
        <title>Draft genome assemblies for two species of Escallonia (Escalloniales).</title>
        <authorList>
            <person name="Chanderbali A."/>
            <person name="Dervinis C."/>
            <person name="Anghel I."/>
            <person name="Soltis D."/>
            <person name="Soltis P."/>
            <person name="Zapata F."/>
        </authorList>
    </citation>
    <scope>NUCLEOTIDE SEQUENCE</scope>
    <source>
        <strain evidence="9">UCBG64.0493</strain>
        <tissue evidence="9">Leaf</tissue>
    </source>
</reference>
<dbReference type="GO" id="GO:0005576">
    <property type="term" value="C:extracellular region"/>
    <property type="evidence" value="ECO:0007669"/>
    <property type="project" value="UniProtKB-SubCell"/>
</dbReference>
<evidence type="ECO:0000256" key="1">
    <source>
        <dbReference type="ARBA" id="ARBA00004613"/>
    </source>
</evidence>
<dbReference type="GO" id="GO:0005179">
    <property type="term" value="F:hormone activity"/>
    <property type="evidence" value="ECO:0007669"/>
    <property type="project" value="UniProtKB-KW"/>
</dbReference>
<comment type="subcellular location">
    <subcellularLocation>
        <location evidence="1">Secreted</location>
    </subcellularLocation>
</comment>
<comment type="similarity">
    <text evidence="2">Belongs to the plant rapid alkalinization factor (RALF) family.</text>
</comment>
<evidence type="ECO:0000256" key="2">
    <source>
        <dbReference type="ARBA" id="ARBA00009178"/>
    </source>
</evidence>
<evidence type="ECO:0008006" key="11">
    <source>
        <dbReference type="Google" id="ProtNLM"/>
    </source>
</evidence>
<evidence type="ECO:0000256" key="8">
    <source>
        <dbReference type="SAM" id="SignalP"/>
    </source>
</evidence>
<dbReference type="PANTHER" id="PTHR34270:SF3">
    <property type="entry name" value="PROTEIN RALF-LIKE 16-RELATED"/>
    <property type="match status" value="1"/>
</dbReference>
<feature type="signal peptide" evidence="8">
    <location>
        <begin position="1"/>
        <end position="26"/>
    </location>
</feature>
<feature type="chain" id="PRO_5041665693" description="Rapid ALkalinization Factor" evidence="8">
    <location>
        <begin position="27"/>
        <end position="100"/>
    </location>
</feature>
<organism evidence="9 10">
    <name type="scientific">Escallonia herrerae</name>
    <dbReference type="NCBI Taxonomy" id="1293975"/>
    <lineage>
        <taxon>Eukaryota</taxon>
        <taxon>Viridiplantae</taxon>
        <taxon>Streptophyta</taxon>
        <taxon>Embryophyta</taxon>
        <taxon>Tracheophyta</taxon>
        <taxon>Spermatophyta</taxon>
        <taxon>Magnoliopsida</taxon>
        <taxon>eudicotyledons</taxon>
        <taxon>Gunneridae</taxon>
        <taxon>Pentapetalae</taxon>
        <taxon>asterids</taxon>
        <taxon>campanulids</taxon>
        <taxon>Escalloniales</taxon>
        <taxon>Escalloniaceae</taxon>
        <taxon>Escallonia</taxon>
    </lineage>
</organism>
<dbReference type="PANTHER" id="PTHR34270">
    <property type="entry name" value="PROTEIN RALF-LIKE 15-RELATED"/>
    <property type="match status" value="1"/>
</dbReference>
<gene>
    <name evidence="9" type="ORF">RJ639_045169</name>
</gene>
<keyword evidence="4" id="KW-0372">Hormone</keyword>
<dbReference type="Proteomes" id="UP001188597">
    <property type="component" value="Unassembled WGS sequence"/>
</dbReference>
<keyword evidence="10" id="KW-1185">Reference proteome</keyword>
<accession>A0AA88W8W6</accession>
<evidence type="ECO:0000313" key="10">
    <source>
        <dbReference type="Proteomes" id="UP001188597"/>
    </source>
</evidence>
<dbReference type="InterPro" id="IPR008801">
    <property type="entry name" value="RALF"/>
</dbReference>
<evidence type="ECO:0000256" key="4">
    <source>
        <dbReference type="ARBA" id="ARBA00022702"/>
    </source>
</evidence>
<keyword evidence="6" id="KW-1015">Disulfide bond</keyword>
<evidence type="ECO:0000256" key="5">
    <source>
        <dbReference type="ARBA" id="ARBA00022729"/>
    </source>
</evidence>
<evidence type="ECO:0000256" key="7">
    <source>
        <dbReference type="ARBA" id="ARBA00037228"/>
    </source>
</evidence>
<name>A0AA88W8W6_9ASTE</name>